<dbReference type="RefSeq" id="WP_204013697.1">
    <property type="nucleotide sequence ID" value="NZ_BOOZ01000049.1"/>
</dbReference>
<name>A0ABQ4I377_9ACTN</name>
<evidence type="ECO:0000313" key="3">
    <source>
        <dbReference type="Proteomes" id="UP000647017"/>
    </source>
</evidence>
<gene>
    <name evidence="2" type="ORF">Van01_55490</name>
</gene>
<dbReference type="Proteomes" id="UP000647017">
    <property type="component" value="Unassembled WGS sequence"/>
</dbReference>
<reference evidence="2 3" key="1">
    <citation type="submission" date="2021-01" db="EMBL/GenBank/DDBJ databases">
        <title>Whole genome shotgun sequence of Verrucosispora andamanensis NBRC 109075.</title>
        <authorList>
            <person name="Komaki H."/>
            <person name="Tamura T."/>
        </authorList>
    </citation>
    <scope>NUCLEOTIDE SEQUENCE [LARGE SCALE GENOMIC DNA]</scope>
    <source>
        <strain evidence="2 3">NBRC 109075</strain>
    </source>
</reference>
<keyword evidence="1" id="KW-1133">Transmembrane helix</keyword>
<dbReference type="InterPro" id="IPR036259">
    <property type="entry name" value="MFS_trans_sf"/>
</dbReference>
<comment type="caution">
    <text evidence="2">The sequence shown here is derived from an EMBL/GenBank/DDBJ whole genome shotgun (WGS) entry which is preliminary data.</text>
</comment>
<keyword evidence="1" id="KW-0472">Membrane</keyword>
<proteinExistence type="predicted"/>
<organism evidence="2 3">
    <name type="scientific">Micromonospora andamanensis</name>
    <dbReference type="NCBI Taxonomy" id="1287068"/>
    <lineage>
        <taxon>Bacteria</taxon>
        <taxon>Bacillati</taxon>
        <taxon>Actinomycetota</taxon>
        <taxon>Actinomycetes</taxon>
        <taxon>Micromonosporales</taxon>
        <taxon>Micromonosporaceae</taxon>
        <taxon>Micromonospora</taxon>
    </lineage>
</organism>
<dbReference type="SUPFAM" id="SSF103473">
    <property type="entry name" value="MFS general substrate transporter"/>
    <property type="match status" value="1"/>
</dbReference>
<dbReference type="PANTHER" id="PTHR42910">
    <property type="entry name" value="TRANSPORTER SCO4007-RELATED"/>
    <property type="match status" value="1"/>
</dbReference>
<dbReference type="Gene3D" id="1.20.1250.20">
    <property type="entry name" value="MFS general substrate transporter like domains"/>
    <property type="match status" value="1"/>
</dbReference>
<accession>A0ABQ4I377</accession>
<evidence type="ECO:0000313" key="2">
    <source>
        <dbReference type="EMBL" id="GIJ12335.1"/>
    </source>
</evidence>
<keyword evidence="1" id="KW-0812">Transmembrane</keyword>
<evidence type="ECO:0008006" key="4">
    <source>
        <dbReference type="Google" id="ProtNLM"/>
    </source>
</evidence>
<sequence length="94" mass="9814">MLLLVPLGDLLDRRRFVPVMLLTSAVALLLCALAPSIGVLLLALGVLGVTTISGQALTPLAGDLAGAYLPGDDLSRTTNGTKCHSMDSERHFVD</sequence>
<dbReference type="PANTHER" id="PTHR42910:SF1">
    <property type="entry name" value="MAJOR FACILITATOR SUPERFAMILY (MFS) PROFILE DOMAIN-CONTAINING PROTEIN"/>
    <property type="match status" value="1"/>
</dbReference>
<dbReference type="EMBL" id="BOOZ01000049">
    <property type="protein sequence ID" value="GIJ12335.1"/>
    <property type="molecule type" value="Genomic_DNA"/>
</dbReference>
<feature type="transmembrane region" description="Helical" evidence="1">
    <location>
        <begin position="20"/>
        <end position="47"/>
    </location>
</feature>
<keyword evidence="3" id="KW-1185">Reference proteome</keyword>
<evidence type="ECO:0000256" key="1">
    <source>
        <dbReference type="SAM" id="Phobius"/>
    </source>
</evidence>
<protein>
    <recommendedName>
        <fullName evidence="4">MFS transporter</fullName>
    </recommendedName>
</protein>